<organism evidence="3 4">
    <name type="scientific">Catenulispora yoronensis</name>
    <dbReference type="NCBI Taxonomy" id="450799"/>
    <lineage>
        <taxon>Bacteria</taxon>
        <taxon>Bacillati</taxon>
        <taxon>Actinomycetota</taxon>
        <taxon>Actinomycetes</taxon>
        <taxon>Catenulisporales</taxon>
        <taxon>Catenulisporaceae</taxon>
        <taxon>Catenulispora</taxon>
    </lineage>
</organism>
<evidence type="ECO:0000256" key="1">
    <source>
        <dbReference type="SAM" id="Phobius"/>
    </source>
</evidence>
<dbReference type="InterPro" id="IPR007379">
    <property type="entry name" value="Tim44-like_dom"/>
</dbReference>
<comment type="caution">
    <text evidence="3">The sequence shown here is derived from an EMBL/GenBank/DDBJ whole genome shotgun (WGS) entry which is preliminary data.</text>
</comment>
<gene>
    <name evidence="3" type="ORF">GCM10009839_47890</name>
</gene>
<dbReference type="EMBL" id="BAAAQN010000029">
    <property type="protein sequence ID" value="GAA2040224.1"/>
    <property type="molecule type" value="Genomic_DNA"/>
</dbReference>
<reference evidence="3 4" key="1">
    <citation type="journal article" date="2019" name="Int. J. Syst. Evol. Microbiol.">
        <title>The Global Catalogue of Microorganisms (GCM) 10K type strain sequencing project: providing services to taxonomists for standard genome sequencing and annotation.</title>
        <authorList>
            <consortium name="The Broad Institute Genomics Platform"/>
            <consortium name="The Broad Institute Genome Sequencing Center for Infectious Disease"/>
            <person name="Wu L."/>
            <person name="Ma J."/>
        </authorList>
    </citation>
    <scope>NUCLEOTIDE SEQUENCE [LARGE SCALE GENOMIC DNA]</scope>
    <source>
        <strain evidence="3 4">JCM 16014</strain>
    </source>
</reference>
<dbReference type="Proteomes" id="UP001500751">
    <property type="component" value="Unassembled WGS sequence"/>
</dbReference>
<sequence>MAQARGGGGGHGFGGGGGGGGHGGGGGGIHGVGFVGFGGGGGSIVLLVIVLLVVVLWLAFKAKNGGSKRGLNTGSDRAAHRADETARQRATQVEARVEALAETDPSFALEPLKQRAVWLYTTAQRAWTARDRATLQQILSPVLYVKWDEELRDYESRGEVNIVEVVSGPAVELVNLANRSGETNDTVTFRITATLRDRVRRASGYDAVRKDNSSRPVEYWTLRKDGSGAWIVSSVEQAAEGAHHLTDAIETDFWDQKAVARDAVLEVAENVSVPGVTDVLSLTGISWSTDADAAAGDLSLIDGRFDKAVLEVAVEQFLEEWAMNDGSLDFTSVRTANRTVMRKATIGRVEVRALVSREPIVVRVVVDAEGFYYEVDRRTEEVLLGDAHKRRPIAFSFDMRLDGPTAKGWTVIAADTAQPGTRLVGS</sequence>
<proteinExistence type="predicted"/>
<feature type="transmembrane region" description="Helical" evidence="1">
    <location>
        <begin position="34"/>
        <end position="60"/>
    </location>
</feature>
<evidence type="ECO:0000313" key="4">
    <source>
        <dbReference type="Proteomes" id="UP001500751"/>
    </source>
</evidence>
<dbReference type="Gene3D" id="3.10.450.240">
    <property type="match status" value="1"/>
</dbReference>
<dbReference type="Pfam" id="PF04280">
    <property type="entry name" value="Tim44"/>
    <property type="match status" value="1"/>
</dbReference>
<keyword evidence="1" id="KW-0812">Transmembrane</keyword>
<protein>
    <recommendedName>
        <fullName evidence="2">Tim44-like domain-containing protein</fullName>
    </recommendedName>
</protein>
<dbReference type="SUPFAM" id="SSF54427">
    <property type="entry name" value="NTF2-like"/>
    <property type="match status" value="1"/>
</dbReference>
<feature type="domain" description="Tim44-like" evidence="2">
    <location>
        <begin position="93"/>
        <end position="237"/>
    </location>
</feature>
<keyword evidence="1" id="KW-0472">Membrane</keyword>
<keyword evidence="1" id="KW-1133">Transmembrane helix</keyword>
<dbReference type="SMART" id="SM00978">
    <property type="entry name" value="Tim44"/>
    <property type="match status" value="1"/>
</dbReference>
<accession>A0ABN2UP23</accession>
<keyword evidence="4" id="KW-1185">Reference proteome</keyword>
<dbReference type="InterPro" id="IPR032710">
    <property type="entry name" value="NTF2-like_dom_sf"/>
</dbReference>
<evidence type="ECO:0000313" key="3">
    <source>
        <dbReference type="EMBL" id="GAA2040224.1"/>
    </source>
</evidence>
<name>A0ABN2UP23_9ACTN</name>
<evidence type="ECO:0000259" key="2">
    <source>
        <dbReference type="SMART" id="SM00978"/>
    </source>
</evidence>